<dbReference type="STRING" id="1833852.B0537_12535"/>
<keyword evidence="4 5" id="KW-0975">Bacterial flagellum</keyword>
<comment type="subcellular location">
    <subcellularLocation>
        <location evidence="5">Secreted</location>
    </subcellularLocation>
    <subcellularLocation>
        <location evidence="5">Bacterial flagellum</location>
    </subcellularLocation>
</comment>
<dbReference type="RefSeq" id="WP_077714879.1">
    <property type="nucleotide sequence ID" value="NZ_CP019698.1"/>
</dbReference>
<organism evidence="8 9">
    <name type="scientific">Desulforamulus ferrireducens</name>
    <dbReference type="NCBI Taxonomy" id="1833852"/>
    <lineage>
        <taxon>Bacteria</taxon>
        <taxon>Bacillati</taxon>
        <taxon>Bacillota</taxon>
        <taxon>Clostridia</taxon>
        <taxon>Eubacteriales</taxon>
        <taxon>Peptococcaceae</taxon>
        <taxon>Desulforamulus</taxon>
    </lineage>
</organism>
<sequence>MSFNMRIGGLASGMDIDQLVSDLMKVERLKVDKLQQQRQILEWQQEDFRTINSALRTFRDKQVFNLRLTSTFQTRVATTSNKDAVAVSAGAGAAEGVHSIKVDRLAQGAAITGNTIGSSSNKSNLKSQISGLEDQQELIINGTVFKFDATKESIYDVVRRINNQKVEGVTSHITKTAVEPDKENNIEGENQVQTLDFSENCLVAGLIIKIGDKSIGLYDGTNIESEAKLAMGVDYAYKVDELKEAANPTEALVNKIISDLGADNDKYELSMSTSDGFTTLTITSKEKGISKAVTATVTGGKAWDVRASYDETLDRFFLTTAKTGKDQRIDVDNTTLSDALKITAGQKLYTSDIEGSEVPEGVIYQQGTNAKVVIDGLVIDDVYTSNNFTLNGVTYSIYNTTETAVKVTISLDTEGVYNSIKSFVDEYNKILELIEGKLNEKRYKDYTWPLTDEQREKLTDDQIDQWKERARSGLLRNDDTLRQIRDQLRLTVAALAKIGITTTADYTTGKLEITEQGDRILREAIANDIEGVMELFTNSTQGVAQKLSNSIGSTINTIIDKAGMSGNKTDDQSFLGKRIDDLNDSIDAWEVRLKQIEDRYWQRFTAMEKALSKMNQQSLWLMQQFGLG</sequence>
<dbReference type="InterPro" id="IPR010809">
    <property type="entry name" value="FliD_C"/>
</dbReference>
<dbReference type="PANTHER" id="PTHR30288">
    <property type="entry name" value="FLAGELLAR CAP/ASSEMBLY PROTEIN FLID"/>
    <property type="match status" value="1"/>
</dbReference>
<dbReference type="Pfam" id="PF07195">
    <property type="entry name" value="FliD_C"/>
    <property type="match status" value="1"/>
</dbReference>
<dbReference type="GO" id="GO:0071973">
    <property type="term" value="P:bacterial-type flagellum-dependent cell motility"/>
    <property type="evidence" value="ECO:0007669"/>
    <property type="project" value="TreeGrafter"/>
</dbReference>
<evidence type="ECO:0000259" key="7">
    <source>
        <dbReference type="Pfam" id="PF07195"/>
    </source>
</evidence>
<feature type="domain" description="Flagellar hook-associated protein 2 C-terminal" evidence="7">
    <location>
        <begin position="367"/>
        <end position="616"/>
    </location>
</feature>
<evidence type="ECO:0000256" key="5">
    <source>
        <dbReference type="RuleBase" id="RU362066"/>
    </source>
</evidence>
<gene>
    <name evidence="8" type="ORF">B0537_12535</name>
</gene>
<dbReference type="InterPro" id="IPR040026">
    <property type="entry name" value="FliD"/>
</dbReference>
<dbReference type="KEGG" id="dfg:B0537_12535"/>
<dbReference type="GO" id="GO:0007155">
    <property type="term" value="P:cell adhesion"/>
    <property type="evidence" value="ECO:0007669"/>
    <property type="project" value="InterPro"/>
</dbReference>
<dbReference type="EMBL" id="CP019698">
    <property type="protein sequence ID" value="AQS59836.1"/>
    <property type="molecule type" value="Genomic_DNA"/>
</dbReference>
<evidence type="ECO:0000256" key="2">
    <source>
        <dbReference type="ARBA" id="ARBA00011255"/>
    </source>
</evidence>
<comment type="similarity">
    <text evidence="1 5">Belongs to the FliD family.</text>
</comment>
<evidence type="ECO:0000256" key="3">
    <source>
        <dbReference type="ARBA" id="ARBA00023054"/>
    </source>
</evidence>
<proteinExistence type="inferred from homology"/>
<comment type="subunit">
    <text evidence="2 5">Homopentamer.</text>
</comment>
<evidence type="ECO:0000259" key="6">
    <source>
        <dbReference type="Pfam" id="PF02465"/>
    </source>
</evidence>
<evidence type="ECO:0000256" key="4">
    <source>
        <dbReference type="ARBA" id="ARBA00023143"/>
    </source>
</evidence>
<comment type="function">
    <text evidence="5">Required for morphogenesis and for the elongation of the flagellar filament by facilitating polymerization of the flagellin monomers at the tip of growing filament. Forms a capping structure, which prevents flagellin subunits (transported through the central channel of the flagellum) from leaking out without polymerization at the distal end.</text>
</comment>
<dbReference type="Proteomes" id="UP000189464">
    <property type="component" value="Chromosome"/>
</dbReference>
<dbReference type="InterPro" id="IPR003481">
    <property type="entry name" value="FliD_N"/>
</dbReference>
<keyword evidence="3" id="KW-0175">Coiled coil</keyword>
<dbReference type="Pfam" id="PF02465">
    <property type="entry name" value="FliD_N"/>
    <property type="match status" value="1"/>
</dbReference>
<evidence type="ECO:0000256" key="1">
    <source>
        <dbReference type="ARBA" id="ARBA00009764"/>
    </source>
</evidence>
<dbReference type="OrthoDB" id="9776025at2"/>
<keyword evidence="9" id="KW-1185">Reference proteome</keyword>
<name>A0A1S6IYK0_9FIRM</name>
<dbReference type="PANTHER" id="PTHR30288:SF0">
    <property type="entry name" value="FLAGELLAR HOOK-ASSOCIATED PROTEIN 2"/>
    <property type="match status" value="1"/>
</dbReference>
<dbReference type="GO" id="GO:0005576">
    <property type="term" value="C:extracellular region"/>
    <property type="evidence" value="ECO:0007669"/>
    <property type="project" value="UniProtKB-SubCell"/>
</dbReference>
<reference evidence="8 9" key="1">
    <citation type="journal article" date="2016" name="Int. J. Syst. Evol. Microbiol.">
        <title>Desulfotomaculum ferrireducens sp. nov., a moderately thermophilic sulfate-reducing and dissimilatory Fe(III)-reducing bacterium isolated from compost.</title>
        <authorList>
            <person name="Yang G."/>
            <person name="Guo J."/>
            <person name="Zhuang L."/>
            <person name="Yuan Y."/>
            <person name="Zhou S."/>
        </authorList>
    </citation>
    <scope>NUCLEOTIDE SEQUENCE [LARGE SCALE GENOMIC DNA]</scope>
    <source>
        <strain evidence="8 9">GSS09</strain>
    </source>
</reference>
<keyword evidence="5" id="KW-0964">Secreted</keyword>
<feature type="domain" description="Flagellar hook-associated protein 2 N-terminal" evidence="6">
    <location>
        <begin position="12"/>
        <end position="108"/>
    </location>
</feature>
<dbReference type="GO" id="GO:0009421">
    <property type="term" value="C:bacterial-type flagellum filament cap"/>
    <property type="evidence" value="ECO:0007669"/>
    <property type="project" value="InterPro"/>
</dbReference>
<dbReference type="GO" id="GO:0009424">
    <property type="term" value="C:bacterial-type flagellum hook"/>
    <property type="evidence" value="ECO:0007669"/>
    <property type="project" value="UniProtKB-UniRule"/>
</dbReference>
<accession>A0A1S6IYK0</accession>
<evidence type="ECO:0000313" key="9">
    <source>
        <dbReference type="Proteomes" id="UP000189464"/>
    </source>
</evidence>
<protein>
    <recommendedName>
        <fullName evidence="5">Flagellar hook-associated protein 2</fullName>
        <shortName evidence="5">HAP2</shortName>
    </recommendedName>
    <alternativeName>
        <fullName evidence="5">Flagellar cap protein</fullName>
    </alternativeName>
</protein>
<evidence type="ECO:0000313" key="8">
    <source>
        <dbReference type="EMBL" id="AQS59836.1"/>
    </source>
</evidence>
<dbReference type="AlphaFoldDB" id="A0A1S6IYK0"/>